<dbReference type="EMBL" id="SUNH01000005">
    <property type="protein sequence ID" value="TJZ86688.1"/>
    <property type="molecule type" value="Genomic_DNA"/>
</dbReference>
<dbReference type="AlphaFoldDB" id="A0A4V5MU39"/>
<feature type="transmembrane region" description="Helical" evidence="1">
    <location>
        <begin position="227"/>
        <end position="246"/>
    </location>
</feature>
<gene>
    <name evidence="2" type="ORF">FA740_03625</name>
</gene>
<keyword evidence="1" id="KW-0812">Transmembrane</keyword>
<keyword evidence="3" id="KW-1185">Reference proteome</keyword>
<evidence type="ECO:0000313" key="2">
    <source>
        <dbReference type="EMBL" id="TJZ86688.1"/>
    </source>
</evidence>
<dbReference type="RefSeq" id="WP_136855412.1">
    <property type="nucleotide sequence ID" value="NZ_SUNH01000005.1"/>
</dbReference>
<keyword evidence="1" id="KW-1133">Transmembrane helix</keyword>
<sequence length="247" mass="25266">MTRNGSLLHLVTAAIFVIAGLRHALFAPRAVVTDSAHLAGPLLPLPVMPQVPIPSFYLDPDNPLMWALLIAIWAMVLLDAVGQWIDPTDSNALRDGRPRVWPLIVVAVGGAALWPGLSGHPAVLTVVAGAGAGLMIMGARRAAGRHRPAIGFFAGWATAVASAALAQLASTQLGLPGHVIPVIAILPAAAVGMAAQLWIGPSIGYSAALIWAFCGLAISTMGTDPMIALAAILGISAMASVLVRAAS</sequence>
<reference evidence="2 3" key="1">
    <citation type="submission" date="2019-04" db="EMBL/GenBank/DDBJ databases">
        <authorList>
            <person name="Li J."/>
        </authorList>
    </citation>
    <scope>NUCLEOTIDE SEQUENCE [LARGE SCALE GENOMIC DNA]</scope>
    <source>
        <strain evidence="2 3">CCTCC AB2016182</strain>
    </source>
</reference>
<feature type="transmembrane region" description="Helical" evidence="1">
    <location>
        <begin position="150"/>
        <end position="169"/>
    </location>
</feature>
<feature type="transmembrane region" description="Helical" evidence="1">
    <location>
        <begin position="100"/>
        <end position="117"/>
    </location>
</feature>
<evidence type="ECO:0000313" key="3">
    <source>
        <dbReference type="Proteomes" id="UP000306223"/>
    </source>
</evidence>
<proteinExistence type="predicted"/>
<organism evidence="2 3">
    <name type="scientific">Paracoccus hibiscisoli</name>
    <dbReference type="NCBI Taxonomy" id="2023261"/>
    <lineage>
        <taxon>Bacteria</taxon>
        <taxon>Pseudomonadati</taxon>
        <taxon>Pseudomonadota</taxon>
        <taxon>Alphaproteobacteria</taxon>
        <taxon>Rhodobacterales</taxon>
        <taxon>Paracoccaceae</taxon>
        <taxon>Paracoccus</taxon>
    </lineage>
</organism>
<feature type="transmembrane region" description="Helical" evidence="1">
    <location>
        <begin position="175"/>
        <end position="195"/>
    </location>
</feature>
<protein>
    <submittedName>
        <fullName evidence="2">Uncharacterized protein</fullName>
    </submittedName>
</protein>
<keyword evidence="1" id="KW-0472">Membrane</keyword>
<accession>A0A4V5MU39</accession>
<feature type="transmembrane region" description="Helical" evidence="1">
    <location>
        <begin position="202"/>
        <end position="221"/>
    </location>
</feature>
<dbReference type="Proteomes" id="UP000306223">
    <property type="component" value="Unassembled WGS sequence"/>
</dbReference>
<evidence type="ECO:0000256" key="1">
    <source>
        <dbReference type="SAM" id="Phobius"/>
    </source>
</evidence>
<comment type="caution">
    <text evidence="2">The sequence shown here is derived from an EMBL/GenBank/DDBJ whole genome shotgun (WGS) entry which is preliminary data.</text>
</comment>
<feature type="transmembrane region" description="Helical" evidence="1">
    <location>
        <begin position="123"/>
        <end position="143"/>
    </location>
</feature>
<dbReference type="OrthoDB" id="7771791at2"/>
<feature type="transmembrane region" description="Helical" evidence="1">
    <location>
        <begin position="63"/>
        <end position="80"/>
    </location>
</feature>
<name>A0A4V5MU39_9RHOB</name>